<sequence>FCSSLVAAAEKFTYIDLINRLTDLEHLATLPAPGENCAQFSSYDRKSKYEEKSGRYIDWLANADGDGIIRKKGDKLVFAEMEGPGVIWRIWSAKPEKDHVKIYLDGSDSPAVDLPFIGYFDHKNEPFTYSWLVHKTAQGQNCYVPIPYQKSCKIVAEEGWGAYYHFTYTAYPKGTILPTFKRELSPAESIALDRANEILTSCGTDPAGKHPGQVTELKKVTIAPGSTATITQLTGTRAITALKVKMDLPEPPESYNVLRELT</sequence>
<feature type="non-terminal residue" evidence="1">
    <location>
        <position position="262"/>
    </location>
</feature>
<gene>
    <name evidence="1" type="ORF">S01H1_48537</name>
</gene>
<dbReference type="AlphaFoldDB" id="X0WUG4"/>
<comment type="caution">
    <text evidence="1">The sequence shown here is derived from an EMBL/GenBank/DDBJ whole genome shotgun (WGS) entry which is preliminary data.</text>
</comment>
<reference evidence="1" key="1">
    <citation type="journal article" date="2014" name="Front. Microbiol.">
        <title>High frequency of phylogenetically diverse reductive dehalogenase-homologous genes in deep subseafloor sedimentary metagenomes.</title>
        <authorList>
            <person name="Kawai M."/>
            <person name="Futagami T."/>
            <person name="Toyoda A."/>
            <person name="Takaki Y."/>
            <person name="Nishi S."/>
            <person name="Hori S."/>
            <person name="Arai W."/>
            <person name="Tsubouchi T."/>
            <person name="Morono Y."/>
            <person name="Uchiyama I."/>
            <person name="Ito T."/>
            <person name="Fujiyama A."/>
            <person name="Inagaki F."/>
            <person name="Takami H."/>
        </authorList>
    </citation>
    <scope>NUCLEOTIDE SEQUENCE</scope>
    <source>
        <strain evidence="1">Expedition CK06-06</strain>
    </source>
</reference>
<evidence type="ECO:0000313" key="1">
    <source>
        <dbReference type="EMBL" id="GAG28113.1"/>
    </source>
</evidence>
<proteinExistence type="predicted"/>
<name>X0WUG4_9ZZZZ</name>
<dbReference type="EMBL" id="BARS01031170">
    <property type="protein sequence ID" value="GAG28113.1"/>
    <property type="molecule type" value="Genomic_DNA"/>
</dbReference>
<dbReference type="Pfam" id="PF11175">
    <property type="entry name" value="DUF2961"/>
    <property type="match status" value="1"/>
</dbReference>
<organism evidence="1">
    <name type="scientific">marine sediment metagenome</name>
    <dbReference type="NCBI Taxonomy" id="412755"/>
    <lineage>
        <taxon>unclassified sequences</taxon>
        <taxon>metagenomes</taxon>
        <taxon>ecological metagenomes</taxon>
    </lineage>
</organism>
<dbReference type="InterPro" id="IPR021345">
    <property type="entry name" value="DUF2961"/>
</dbReference>
<evidence type="ECO:0008006" key="2">
    <source>
        <dbReference type="Google" id="ProtNLM"/>
    </source>
</evidence>
<feature type="non-terminal residue" evidence="1">
    <location>
        <position position="1"/>
    </location>
</feature>
<protein>
    <recommendedName>
        <fullName evidence="2">DUF2961 domain-containing protein</fullName>
    </recommendedName>
</protein>
<dbReference type="Gene3D" id="2.60.120.1390">
    <property type="match status" value="1"/>
</dbReference>
<accession>X0WUG4</accession>